<dbReference type="PROSITE" id="PS51746">
    <property type="entry name" value="PPM_2"/>
    <property type="match status" value="1"/>
</dbReference>
<evidence type="ECO:0000256" key="2">
    <source>
        <dbReference type="ARBA" id="ARBA00001946"/>
    </source>
</evidence>
<evidence type="ECO:0000256" key="9">
    <source>
        <dbReference type="RuleBase" id="RU003465"/>
    </source>
</evidence>
<evidence type="ECO:0000256" key="8">
    <source>
        <dbReference type="ARBA" id="ARBA00023211"/>
    </source>
</evidence>
<sequence length="434" mass="47674">MLKPYGDYSLETCHDRRRRRIEIRWNAAVMAAIDGSLPSFSSPGVHLRQGGHSVVTHQDPHQGGSTARADHLSTSSSDDNPDETAERYLNHMPGVWIPVVGAVAVAGMLRKMEDAVTVQTNLCSPMINQRRPVHFFGVFDGHGGAHVATMCREWMHLILEEELMHLECPILPSASGASCSRAPALGRFEVECILKEAWTEVFKRCFSRMEELAMNMCGCRHVGFECRCNPNRLFYSGSAVVAVVLTDEYIVVANCGDSRAILCCNGTVIPLSIDHKPNRPDELARIEASGGCVLVMDDGPRVGGILAMSRAIGDGYLKPFVISVPEITFIRRTEEQEFLTLASDGLWDVMSNEMTCRVVRECLREERSGQNEGPGLFPSQCASAAGLLTNLALARRSADNISVVVVDLKKTIRATDLTASIDLSVLQERLTNMI</sequence>
<evidence type="ECO:0000256" key="3">
    <source>
        <dbReference type="ARBA" id="ARBA00013081"/>
    </source>
</evidence>
<evidence type="ECO:0000256" key="6">
    <source>
        <dbReference type="ARBA" id="ARBA00022842"/>
    </source>
</evidence>
<dbReference type="PROSITE" id="PS01032">
    <property type="entry name" value="PPM_1"/>
    <property type="match status" value="1"/>
</dbReference>
<evidence type="ECO:0000256" key="10">
    <source>
        <dbReference type="SAM" id="MobiDB-lite"/>
    </source>
</evidence>
<evidence type="ECO:0000256" key="4">
    <source>
        <dbReference type="ARBA" id="ARBA00022723"/>
    </source>
</evidence>
<dbReference type="SMART" id="SM00332">
    <property type="entry name" value="PP2Cc"/>
    <property type="match status" value="1"/>
</dbReference>
<dbReference type="Pfam" id="PF00481">
    <property type="entry name" value="PP2C"/>
    <property type="match status" value="2"/>
</dbReference>
<evidence type="ECO:0000259" key="11">
    <source>
        <dbReference type="PROSITE" id="PS51746"/>
    </source>
</evidence>
<evidence type="ECO:0000256" key="1">
    <source>
        <dbReference type="ARBA" id="ARBA00001936"/>
    </source>
</evidence>
<reference evidence="13" key="1">
    <citation type="submission" date="2024-07" db="EMBL/GenBank/DDBJ databases">
        <title>Two chromosome-level genome assemblies of Korean endemic species Abeliophyllum distichum and Forsythia ovata (Oleaceae).</title>
        <authorList>
            <person name="Jang H."/>
        </authorList>
    </citation>
    <scope>NUCLEOTIDE SEQUENCE [LARGE SCALE GENOMIC DNA]</scope>
</reference>
<dbReference type="EC" id="3.1.3.16" evidence="3"/>
<dbReference type="EMBL" id="JBFOLJ010000003">
    <property type="protein sequence ID" value="KAL2550290.1"/>
    <property type="molecule type" value="Genomic_DNA"/>
</dbReference>
<dbReference type="InterPro" id="IPR001932">
    <property type="entry name" value="PPM-type_phosphatase-like_dom"/>
</dbReference>
<dbReference type="GO" id="GO:0004722">
    <property type="term" value="F:protein serine/threonine phosphatase activity"/>
    <property type="evidence" value="ECO:0007669"/>
    <property type="project" value="UniProtKB-EC"/>
</dbReference>
<dbReference type="Gene3D" id="3.60.40.10">
    <property type="entry name" value="PPM-type phosphatase domain"/>
    <property type="match status" value="1"/>
</dbReference>
<evidence type="ECO:0000313" key="12">
    <source>
        <dbReference type="EMBL" id="KAL2550290.1"/>
    </source>
</evidence>
<dbReference type="CDD" id="cd00143">
    <property type="entry name" value="PP2Cc"/>
    <property type="match status" value="1"/>
</dbReference>
<accession>A0ABD1WKS1</accession>
<dbReference type="AlphaFoldDB" id="A0ABD1WKS1"/>
<keyword evidence="4" id="KW-0479">Metal-binding</keyword>
<dbReference type="InterPro" id="IPR015655">
    <property type="entry name" value="PP2C"/>
</dbReference>
<evidence type="ECO:0000256" key="7">
    <source>
        <dbReference type="ARBA" id="ARBA00022912"/>
    </source>
</evidence>
<keyword evidence="6" id="KW-0460">Magnesium</keyword>
<gene>
    <name evidence="12" type="ORF">Fot_11820</name>
</gene>
<dbReference type="InterPro" id="IPR036457">
    <property type="entry name" value="PPM-type-like_dom_sf"/>
</dbReference>
<comment type="similarity">
    <text evidence="9">Belongs to the PP2C family.</text>
</comment>
<keyword evidence="8" id="KW-0464">Manganese</keyword>
<keyword evidence="7 9" id="KW-0904">Protein phosphatase</keyword>
<keyword evidence="5 9" id="KW-0378">Hydrolase</keyword>
<evidence type="ECO:0000256" key="5">
    <source>
        <dbReference type="ARBA" id="ARBA00022801"/>
    </source>
</evidence>
<dbReference type="FunFam" id="3.60.40.10:FF:000291">
    <property type="entry name" value="Protein phosphatase 2C 50"/>
    <property type="match status" value="1"/>
</dbReference>
<dbReference type="PANTHER" id="PTHR47992">
    <property type="entry name" value="PROTEIN PHOSPHATASE"/>
    <property type="match status" value="1"/>
</dbReference>
<comment type="cofactor">
    <cofactor evidence="1">
        <name>Mn(2+)</name>
        <dbReference type="ChEBI" id="CHEBI:29035"/>
    </cofactor>
</comment>
<dbReference type="SUPFAM" id="SSF81606">
    <property type="entry name" value="PP2C-like"/>
    <property type="match status" value="1"/>
</dbReference>
<protein>
    <recommendedName>
        <fullName evidence="3">protein-serine/threonine phosphatase</fullName>
        <ecNumber evidence="3">3.1.3.16</ecNumber>
    </recommendedName>
</protein>
<dbReference type="InterPro" id="IPR000222">
    <property type="entry name" value="PP2C_BS"/>
</dbReference>
<feature type="domain" description="PPM-type phosphatase" evidence="11">
    <location>
        <begin position="99"/>
        <end position="408"/>
    </location>
</feature>
<keyword evidence="13" id="KW-1185">Reference proteome</keyword>
<comment type="cofactor">
    <cofactor evidence="2">
        <name>Mg(2+)</name>
        <dbReference type="ChEBI" id="CHEBI:18420"/>
    </cofactor>
</comment>
<evidence type="ECO:0000313" key="13">
    <source>
        <dbReference type="Proteomes" id="UP001604277"/>
    </source>
</evidence>
<feature type="region of interest" description="Disordered" evidence="10">
    <location>
        <begin position="46"/>
        <end position="85"/>
    </location>
</feature>
<name>A0ABD1WKS1_9LAMI</name>
<dbReference type="GO" id="GO:0046872">
    <property type="term" value="F:metal ion binding"/>
    <property type="evidence" value="ECO:0007669"/>
    <property type="project" value="UniProtKB-KW"/>
</dbReference>
<dbReference type="Proteomes" id="UP001604277">
    <property type="component" value="Unassembled WGS sequence"/>
</dbReference>
<organism evidence="12 13">
    <name type="scientific">Forsythia ovata</name>
    <dbReference type="NCBI Taxonomy" id="205694"/>
    <lineage>
        <taxon>Eukaryota</taxon>
        <taxon>Viridiplantae</taxon>
        <taxon>Streptophyta</taxon>
        <taxon>Embryophyta</taxon>
        <taxon>Tracheophyta</taxon>
        <taxon>Spermatophyta</taxon>
        <taxon>Magnoliopsida</taxon>
        <taxon>eudicotyledons</taxon>
        <taxon>Gunneridae</taxon>
        <taxon>Pentapetalae</taxon>
        <taxon>asterids</taxon>
        <taxon>lamiids</taxon>
        <taxon>Lamiales</taxon>
        <taxon>Oleaceae</taxon>
        <taxon>Forsythieae</taxon>
        <taxon>Forsythia</taxon>
    </lineage>
</organism>
<comment type="caution">
    <text evidence="12">The sequence shown here is derived from an EMBL/GenBank/DDBJ whole genome shotgun (WGS) entry which is preliminary data.</text>
</comment>
<proteinExistence type="inferred from homology"/>